<keyword evidence="2" id="KW-1185">Reference proteome</keyword>
<comment type="caution">
    <text evidence="1">The sequence shown here is derived from an EMBL/GenBank/DDBJ whole genome shotgun (WGS) entry which is preliminary data.</text>
</comment>
<accession>A0A5M9JXH2</accession>
<organism evidence="1 2">
    <name type="scientific">Monilinia fructicola</name>
    <name type="common">Brown rot fungus</name>
    <name type="synonym">Ciboria fructicola</name>
    <dbReference type="NCBI Taxonomy" id="38448"/>
    <lineage>
        <taxon>Eukaryota</taxon>
        <taxon>Fungi</taxon>
        <taxon>Dikarya</taxon>
        <taxon>Ascomycota</taxon>
        <taxon>Pezizomycotina</taxon>
        <taxon>Leotiomycetes</taxon>
        <taxon>Helotiales</taxon>
        <taxon>Sclerotiniaceae</taxon>
        <taxon>Monilinia</taxon>
    </lineage>
</organism>
<dbReference type="AlphaFoldDB" id="A0A5M9JXH2"/>
<sequence length="97" mass="10969">MYAAIRKRSKQNGQIFPFQMTVVSTTVRLSLPLPRIPLISTPCLYPQVMFTPSFPVPAELFSGKSASWTSFMYDLSMCVRCRIQLPGLPIDSVIIRE</sequence>
<name>A0A5M9JXH2_MONFR</name>
<evidence type="ECO:0000313" key="2">
    <source>
        <dbReference type="Proteomes" id="UP000322873"/>
    </source>
</evidence>
<proteinExistence type="predicted"/>
<dbReference type="EMBL" id="VICG01000003">
    <property type="protein sequence ID" value="KAA8573921.1"/>
    <property type="molecule type" value="Genomic_DNA"/>
</dbReference>
<reference evidence="1 2" key="1">
    <citation type="submission" date="2019-06" db="EMBL/GenBank/DDBJ databases">
        <title>Genome Sequence of the Brown Rot Fungal Pathogen Monilinia fructicola.</title>
        <authorList>
            <person name="De Miccolis Angelini R.M."/>
            <person name="Landi L."/>
            <person name="Abate D."/>
            <person name="Pollastro S."/>
            <person name="Romanazzi G."/>
            <person name="Faretra F."/>
        </authorList>
    </citation>
    <scope>NUCLEOTIDE SEQUENCE [LARGE SCALE GENOMIC DNA]</scope>
    <source>
        <strain evidence="1 2">Mfrc123</strain>
    </source>
</reference>
<gene>
    <name evidence="1" type="ORF">EYC84_005466</name>
</gene>
<dbReference type="Proteomes" id="UP000322873">
    <property type="component" value="Unassembled WGS sequence"/>
</dbReference>
<protein>
    <submittedName>
        <fullName evidence="1">Uncharacterized protein</fullName>
    </submittedName>
</protein>
<evidence type="ECO:0000313" key="1">
    <source>
        <dbReference type="EMBL" id="KAA8573921.1"/>
    </source>
</evidence>